<gene>
    <name evidence="3" type="ORF">HCJ92_14260</name>
</gene>
<proteinExistence type="predicted"/>
<dbReference type="EMBL" id="JAAVJB010000110">
    <property type="protein sequence ID" value="NJP67433.1"/>
    <property type="molecule type" value="Genomic_DNA"/>
</dbReference>
<evidence type="ECO:0000256" key="1">
    <source>
        <dbReference type="SAM" id="MobiDB-lite"/>
    </source>
</evidence>
<feature type="non-terminal residue" evidence="3">
    <location>
        <position position="1143"/>
    </location>
</feature>
<feature type="region of interest" description="Disordered" evidence="1">
    <location>
        <begin position="1001"/>
        <end position="1046"/>
    </location>
</feature>
<feature type="region of interest" description="Disordered" evidence="1">
    <location>
        <begin position="107"/>
        <end position="128"/>
    </location>
</feature>
<comment type="caution">
    <text evidence="3">The sequence shown here is derived from an EMBL/GenBank/DDBJ whole genome shotgun (WGS) entry which is preliminary data.</text>
</comment>
<evidence type="ECO:0000313" key="3">
    <source>
        <dbReference type="EMBL" id="NJP67433.1"/>
    </source>
</evidence>
<keyword evidence="2" id="KW-0812">Transmembrane</keyword>
<keyword evidence="2" id="KW-1133">Transmembrane helix</keyword>
<keyword evidence="2" id="KW-0472">Membrane</keyword>
<accession>A0ABX1AJY7</accession>
<sequence>MPRPDDWSALGRSSDPTPGDADRIDQLITDQEQLIDMAKTIDQGFTDVLQTTNGAFIGETADALRDAIDGKLRNYVASFRSAQEATQGALRTYAEVLRTEQRRADDALSEAAGLEEDDESGRSTQQGIAEDAESNVDAAAAVAAAAIREAASSIQTVIDPCDEFWKALQWIAIILIIPAILLGGPVALLAIGLNIALLIKTAVDFSRGDASVTELVLAIVGVIAPTTKGLNIGKLWTGLRGLGSSGINGMRTFFGLGANGFGLGTRLMYGLGNSFRGAATWIRGSNGIFTMGPIAPFRYMHQAANFSVITNMGGFTFAAIRGVMTIGRFGANMGRSMVSGMAGWNWLRLVTPVAADEIAVLGLRGAARVGLIDRGLLGRFRYGYDGGQFLGAASKVSGVSAGAMDLFRVGPGTSGIRTDLAFGSILVPSGVTTMPPGLGGFGGLGQVGRPTVPQFGGGVGSFTPPAVPGAGGIGGAITPPAPGSFTPGSIGAMPQIGSIAPGSVTVPSIGMNMNGTPIMAPPPGTSIVDVSIGGTRVPPTLGNFSPVAPNGNFVVAPAAGSIGIGPTTTPVTINTADLGGTVGAGRIEMPSVSTAIVDMPSTVRPATGGVDNPALSGIGQVSVPAPGGALGSPVQVPAAGVTTPAINMPAVDIGVGLNGSAVGVGQINVGAAGAVQIPVGQIEMPSVGARIVDAPPAAAGVSFTPAMPAPGAMGVGGIGAGGIGVGGIAPGGLAPGAITPGAVVPGTFSPGAVTPGTFTPGAVTTGTFAPGGVAPGTFAPGSFAPGAVAPGALAPGGLGMTTPPVVGITPATVTVGAMSLGISPGAFTPGAVTPGAVAPGAVGTGALPPGAITPGAVTPGGVTPGGLSGAITPGSVPSGAVTPGVIAAPHVTPAGVPQAVADLGVPTPGAVGVGGVPPGQLTPGAVTPGAVTPGAVTPGAVTPGAVAPPVVAPGAVTPGAVTPGAVAPGAVTPGAVAPGAIAPGGVAPGAALGSVTVTPGSVTPGTATPGSISGSGSTTPGLTNASTPGSVTPGAVTPGSITSGSLTPGAVSPDWLNQVNQKLTIVDVGSVGHAGARAGDDISVAAPGVTKPLGDGSALGVPGVRGPDAAVVPTPAPELPAVRAADGVPTPAAPGGSLTSDVT</sequence>
<evidence type="ECO:0000256" key="2">
    <source>
        <dbReference type="SAM" id="Phobius"/>
    </source>
</evidence>
<organism evidence="3 4">
    <name type="scientific">Streptomyces spiramenti</name>
    <dbReference type="NCBI Taxonomy" id="2720606"/>
    <lineage>
        <taxon>Bacteria</taxon>
        <taxon>Bacillati</taxon>
        <taxon>Actinomycetota</taxon>
        <taxon>Actinomycetes</taxon>
        <taxon>Kitasatosporales</taxon>
        <taxon>Streptomycetaceae</taxon>
        <taxon>Streptomyces</taxon>
    </lineage>
</organism>
<dbReference type="Proteomes" id="UP000746503">
    <property type="component" value="Unassembled WGS sequence"/>
</dbReference>
<name>A0ABX1AJY7_9ACTN</name>
<protein>
    <submittedName>
        <fullName evidence="3">Uncharacterized protein</fullName>
    </submittedName>
</protein>
<evidence type="ECO:0000313" key="4">
    <source>
        <dbReference type="Proteomes" id="UP000746503"/>
    </source>
</evidence>
<feature type="region of interest" description="Disordered" evidence="1">
    <location>
        <begin position="1115"/>
        <end position="1143"/>
    </location>
</feature>
<feature type="region of interest" description="Disordered" evidence="1">
    <location>
        <begin position="1"/>
        <end position="23"/>
    </location>
</feature>
<feature type="compositionally biased region" description="Low complexity" evidence="1">
    <location>
        <begin position="1001"/>
        <end position="1021"/>
    </location>
</feature>
<keyword evidence="4" id="KW-1185">Reference proteome</keyword>
<feature type="transmembrane region" description="Helical" evidence="2">
    <location>
        <begin position="170"/>
        <end position="199"/>
    </location>
</feature>
<reference evidence="3 4" key="1">
    <citation type="submission" date="2020-03" db="EMBL/GenBank/DDBJ databases">
        <title>Draft genome of Streptomyces sp. ventii, isolated from the Axial Seamount in the Pacific Ocean, and resequencing of the two type strains Streptomyces lonarensis strain NCL 716 and Streptomyces bohaiensis strain 11A07.</title>
        <authorList>
            <person name="Loughran R.M."/>
            <person name="Pfannmuller K.M."/>
            <person name="Wasson B.J."/>
            <person name="Deadmond M.C."/>
            <person name="Paddock B.E."/>
            <person name="Koyack M.J."/>
            <person name="Gallegos D.A."/>
            <person name="Mitchell E.A."/>
            <person name="Ushijima B."/>
            <person name="Saw J.H."/>
            <person name="Mcphail K.L."/>
            <person name="Videau P."/>
        </authorList>
    </citation>
    <scope>NUCLEOTIDE SEQUENCE [LARGE SCALE GENOMIC DNA]</scope>
    <source>
        <strain evidence="4">5675061</strain>
    </source>
</reference>